<reference evidence="3 4" key="1">
    <citation type="journal article" date="2018" name="Evol. Lett.">
        <title>Horizontal gene cluster transfer increased hallucinogenic mushroom diversity.</title>
        <authorList>
            <person name="Reynolds H.T."/>
            <person name="Vijayakumar V."/>
            <person name="Gluck-Thaler E."/>
            <person name="Korotkin H.B."/>
            <person name="Matheny P.B."/>
            <person name="Slot J.C."/>
        </authorList>
    </citation>
    <scope>NUCLEOTIDE SEQUENCE [LARGE SCALE GENOMIC DNA]</scope>
    <source>
        <strain evidence="3 4">2629</strain>
    </source>
</reference>
<dbReference type="InParanoid" id="A0A409X9H1"/>
<comment type="caution">
    <text evidence="3">The sequence shown here is derived from an EMBL/GenBank/DDBJ whole genome shotgun (WGS) entry which is preliminary data.</text>
</comment>
<organism evidence="3 4">
    <name type="scientific">Panaeolus cyanescens</name>
    <dbReference type="NCBI Taxonomy" id="181874"/>
    <lineage>
        <taxon>Eukaryota</taxon>
        <taxon>Fungi</taxon>
        <taxon>Dikarya</taxon>
        <taxon>Basidiomycota</taxon>
        <taxon>Agaricomycotina</taxon>
        <taxon>Agaricomycetes</taxon>
        <taxon>Agaricomycetidae</taxon>
        <taxon>Agaricales</taxon>
        <taxon>Agaricineae</taxon>
        <taxon>Galeropsidaceae</taxon>
        <taxon>Panaeolus</taxon>
    </lineage>
</organism>
<feature type="compositionally biased region" description="Polar residues" evidence="2">
    <location>
        <begin position="32"/>
        <end position="47"/>
    </location>
</feature>
<protein>
    <submittedName>
        <fullName evidence="3">Uncharacterized protein</fullName>
    </submittedName>
</protein>
<evidence type="ECO:0000313" key="3">
    <source>
        <dbReference type="EMBL" id="PPQ87429.1"/>
    </source>
</evidence>
<keyword evidence="1" id="KW-0175">Coiled coil</keyword>
<feature type="non-terminal residue" evidence="3">
    <location>
        <position position="361"/>
    </location>
</feature>
<accession>A0A409X9H1</accession>
<name>A0A409X9H1_9AGAR</name>
<evidence type="ECO:0000256" key="1">
    <source>
        <dbReference type="SAM" id="Coils"/>
    </source>
</evidence>
<gene>
    <name evidence="3" type="ORF">CVT24_001382</name>
</gene>
<feature type="region of interest" description="Disordered" evidence="2">
    <location>
        <begin position="1"/>
        <end position="47"/>
    </location>
</feature>
<dbReference type="Proteomes" id="UP000284842">
    <property type="component" value="Unassembled WGS sequence"/>
</dbReference>
<feature type="coiled-coil region" evidence="1">
    <location>
        <begin position="218"/>
        <end position="284"/>
    </location>
</feature>
<keyword evidence="4" id="KW-1185">Reference proteome</keyword>
<sequence>MSNAGAPDPDDIELDTVFDTLNQSEDEDESTHANNATEPDTGDLFTSISISDVPKMDDILDTAPSNSLKRSRQGTQDEWRPLKVKAIGNSPQDLQQTIAYLNRLVEDKDEELYNLMQQLNSARAAVVREESYRHLLADQLTTIYEQQNQPRAPLALAATMAPSEFVPDLRQPQESSDSLMQSLNVSAHDGRIDQLGSQEAEVQSSETTSTNVGSGGQIQVLESQVRLKEEELSILKDEVAKERDEVRRRVDNAAAELEALISLKNEIAKERDGLLEKLQEAEVVWKADREALVSVKEQLASERDDIRKERDGMYERLQTSEVAVKDLTAMKDGIVKERDGLQEKMQEAEVVWKADQEALVA</sequence>
<proteinExistence type="predicted"/>
<evidence type="ECO:0000256" key="2">
    <source>
        <dbReference type="SAM" id="MobiDB-lite"/>
    </source>
</evidence>
<dbReference type="AlphaFoldDB" id="A0A409X9H1"/>
<dbReference type="EMBL" id="NHTK01004268">
    <property type="protein sequence ID" value="PPQ87429.1"/>
    <property type="molecule type" value="Genomic_DNA"/>
</dbReference>
<evidence type="ECO:0000313" key="4">
    <source>
        <dbReference type="Proteomes" id="UP000284842"/>
    </source>
</evidence>